<gene>
    <name evidence="1" type="ORF">DDE19_19575</name>
</gene>
<dbReference type="Proteomes" id="UP000278981">
    <property type="component" value="Unassembled WGS sequence"/>
</dbReference>
<dbReference type="EMBL" id="QDGB01000280">
    <property type="protein sequence ID" value="RQX15323.1"/>
    <property type="molecule type" value="Genomic_DNA"/>
</dbReference>
<proteinExistence type="predicted"/>
<evidence type="ECO:0000313" key="2">
    <source>
        <dbReference type="Proteomes" id="UP000278981"/>
    </source>
</evidence>
<protein>
    <submittedName>
        <fullName evidence="1">Uncharacterized protein</fullName>
    </submittedName>
</protein>
<name>A0A3N9Y5W5_9ACTN</name>
<sequence length="171" mass="18232">MTTLQTLVELPKGMSLTNVKCVKGWAAADPQGPTAGDGVYLFRHVDSTGWKYYDQGSGWDCKDLGLSEPAPFCISNPVTTTTTSANSAVTSAKCPSAKTLETLVELPKGWTFGRVQCVKDWAGADPQGPKAGDGVYLFHFVTGTGWKYYGDGSGYDCKDLGLTEPAPFCIS</sequence>
<accession>A0A3N9Y5W5</accession>
<comment type="caution">
    <text evidence="1">The sequence shown here is derived from an EMBL/GenBank/DDBJ whole genome shotgun (WGS) entry which is preliminary data.</text>
</comment>
<reference evidence="1 2" key="1">
    <citation type="submission" date="2018-04" db="EMBL/GenBank/DDBJ databases">
        <title>Micromonosporas from Atacama Desert.</title>
        <authorList>
            <person name="Carro L."/>
            <person name="Klenk H.-P."/>
            <person name="Goodfellow M."/>
        </authorList>
    </citation>
    <scope>NUCLEOTIDE SEQUENCE [LARGE SCALE GENOMIC DNA]</scope>
    <source>
        <strain evidence="1 2">LB19</strain>
    </source>
</reference>
<organism evidence="1 2">
    <name type="scientific">Micromonospora ureilytica</name>
    <dbReference type="NCBI Taxonomy" id="709868"/>
    <lineage>
        <taxon>Bacteria</taxon>
        <taxon>Bacillati</taxon>
        <taxon>Actinomycetota</taxon>
        <taxon>Actinomycetes</taxon>
        <taxon>Micromonosporales</taxon>
        <taxon>Micromonosporaceae</taxon>
        <taxon>Micromonospora</taxon>
    </lineage>
</organism>
<dbReference type="OrthoDB" id="3373992at2"/>
<dbReference type="RefSeq" id="WP_124820774.1">
    <property type="nucleotide sequence ID" value="NZ_QDGB01000280.1"/>
</dbReference>
<evidence type="ECO:0000313" key="1">
    <source>
        <dbReference type="EMBL" id="RQX15323.1"/>
    </source>
</evidence>
<dbReference type="AlphaFoldDB" id="A0A3N9Y5W5"/>